<evidence type="ECO:0000256" key="1">
    <source>
        <dbReference type="SAM" id="MobiDB-lite"/>
    </source>
</evidence>
<gene>
    <name evidence="2" type="ORF">MNBD_NITROSPIRAE01-76</name>
</gene>
<evidence type="ECO:0008006" key="3">
    <source>
        <dbReference type="Google" id="ProtNLM"/>
    </source>
</evidence>
<evidence type="ECO:0000313" key="2">
    <source>
        <dbReference type="EMBL" id="VAX29871.1"/>
    </source>
</evidence>
<dbReference type="AlphaFoldDB" id="A0A3B1CTP3"/>
<protein>
    <recommendedName>
        <fullName evidence="3">DUF5610 domain-containing protein</fullName>
    </recommendedName>
</protein>
<reference evidence="2" key="1">
    <citation type="submission" date="2018-06" db="EMBL/GenBank/DDBJ databases">
        <authorList>
            <person name="Zhirakovskaya E."/>
        </authorList>
    </citation>
    <scope>NUCLEOTIDE SEQUENCE</scope>
</reference>
<proteinExistence type="predicted"/>
<feature type="region of interest" description="Disordered" evidence="1">
    <location>
        <begin position="297"/>
        <end position="318"/>
    </location>
</feature>
<name>A0A3B1CTP3_9ZZZZ</name>
<sequence length="318" mass="34012">MSSIASQLPDFLSFNPLAQNKEATNKTQSSSAMLQVEKNSDITLFTAEGDKVTLSSASRFEASYATYSSQGVMDGNAFQVNAEAYSVSEAFVFELSVEGDLNKEELKDIKEALKTIEKLTSDFFAGKTEQAVDHAEGITKLDTIASFEAVLQYSKTLSAQVAVTETAPVNTNPPPQTPGIETLAARPEVLPLPKVSPPEAEATDDPPPISGPLLTPSILPPSAPVSDLVGQMSDAILASKITPSKIENRLEAFLDNLFAKFVGGDRMNLQELKLAQEVKAELSFSIKAAAEAEVKAGERVKETGVSQPEGHVEDHPEV</sequence>
<organism evidence="2">
    <name type="scientific">hydrothermal vent metagenome</name>
    <dbReference type="NCBI Taxonomy" id="652676"/>
    <lineage>
        <taxon>unclassified sequences</taxon>
        <taxon>metagenomes</taxon>
        <taxon>ecological metagenomes</taxon>
    </lineage>
</organism>
<accession>A0A3B1CTP3</accession>
<dbReference type="EMBL" id="UOGF01000056">
    <property type="protein sequence ID" value="VAX29871.1"/>
    <property type="molecule type" value="Genomic_DNA"/>
</dbReference>